<reference evidence="2" key="1">
    <citation type="journal article" date="2009" name="Plant Mol. Biol.">
        <title>Insights into corn genes derived from large-scale cDNA sequencing.</title>
        <authorList>
            <person name="Alexandrov N.N."/>
            <person name="Brover V.V."/>
            <person name="Freidin S."/>
            <person name="Troukhan M.E."/>
            <person name="Tatarinova T.V."/>
            <person name="Zhang H."/>
            <person name="Swaller T.J."/>
            <person name="Lu Y.P."/>
            <person name="Bouck J."/>
            <person name="Flavell R.B."/>
            <person name="Feldmann K.A."/>
        </authorList>
    </citation>
    <scope>NUCLEOTIDE SEQUENCE</scope>
</reference>
<dbReference type="EMBL" id="EU955054">
    <property type="protein sequence ID" value="ACG27172.1"/>
    <property type="molecule type" value="mRNA"/>
</dbReference>
<accession>B6SQN9</accession>
<sequence length="30" mass="3337">MVDGVTWPTTLPPGWTVEWDVAPAGEEHEE</sequence>
<organism evidence="2">
    <name type="scientific">Zea mays</name>
    <name type="common">Maize</name>
    <dbReference type="NCBI Taxonomy" id="4577"/>
    <lineage>
        <taxon>Eukaryota</taxon>
        <taxon>Viridiplantae</taxon>
        <taxon>Streptophyta</taxon>
        <taxon>Embryophyta</taxon>
        <taxon>Tracheophyta</taxon>
        <taxon>Spermatophyta</taxon>
        <taxon>Magnoliopsida</taxon>
        <taxon>Liliopsida</taxon>
        <taxon>Poales</taxon>
        <taxon>Poaceae</taxon>
        <taxon>PACMAD clade</taxon>
        <taxon>Panicoideae</taxon>
        <taxon>Andropogonodae</taxon>
        <taxon>Andropogoneae</taxon>
        <taxon>Tripsacinae</taxon>
        <taxon>Zea</taxon>
    </lineage>
</organism>
<dbReference type="AlphaFoldDB" id="B6SQN9"/>
<name>B6SQN9_MAIZE</name>
<evidence type="ECO:0000256" key="1">
    <source>
        <dbReference type="SAM" id="MobiDB-lite"/>
    </source>
</evidence>
<protein>
    <submittedName>
        <fullName evidence="2">Uncharacterized protein</fullName>
    </submittedName>
</protein>
<feature type="region of interest" description="Disordered" evidence="1">
    <location>
        <begin position="1"/>
        <end position="30"/>
    </location>
</feature>
<evidence type="ECO:0000313" key="2">
    <source>
        <dbReference type="EMBL" id="ACG27172.1"/>
    </source>
</evidence>
<proteinExistence type="evidence at transcript level"/>